<evidence type="ECO:0008006" key="5">
    <source>
        <dbReference type="Google" id="ProtNLM"/>
    </source>
</evidence>
<feature type="signal peptide" evidence="2">
    <location>
        <begin position="1"/>
        <end position="25"/>
    </location>
</feature>
<evidence type="ECO:0000313" key="4">
    <source>
        <dbReference type="Proteomes" id="UP001149140"/>
    </source>
</evidence>
<dbReference type="Proteomes" id="UP001149140">
    <property type="component" value="Unassembled WGS sequence"/>
</dbReference>
<dbReference type="EMBL" id="JAPDOD010000002">
    <property type="protein sequence ID" value="MDA0159529.1"/>
    <property type="molecule type" value="Genomic_DNA"/>
</dbReference>
<keyword evidence="4" id="KW-1185">Reference proteome</keyword>
<protein>
    <recommendedName>
        <fullName evidence="5">Auto-transporter adhesin head GIN domain-containing protein</fullName>
    </recommendedName>
</protein>
<sequence length="136" mass="14063">MRRRATILLALGSGLGIGLGATALAQGGGDTDLQIDLHRGCLTGTRVTIRIVPPSNAILSPVHIRAGGREVVHLTGVTQEASVTVRLPHQGRVSVSGETTGGERFSVERNYRRCTPAATPQHDTAPSPPITGGGEG</sequence>
<comment type="caution">
    <text evidence="3">The sequence shown here is derived from an EMBL/GenBank/DDBJ whole genome shotgun (WGS) entry which is preliminary data.</text>
</comment>
<keyword evidence="2" id="KW-0732">Signal</keyword>
<proteinExistence type="predicted"/>
<evidence type="ECO:0000313" key="3">
    <source>
        <dbReference type="EMBL" id="MDA0159529.1"/>
    </source>
</evidence>
<dbReference type="AlphaFoldDB" id="A0A9X3MN36"/>
<feature type="region of interest" description="Disordered" evidence="1">
    <location>
        <begin position="114"/>
        <end position="136"/>
    </location>
</feature>
<reference evidence="3" key="1">
    <citation type="submission" date="2022-10" db="EMBL/GenBank/DDBJ databases">
        <title>The WGS of Solirubrobacter ginsenosidimutans DSM 21036.</title>
        <authorList>
            <person name="Jiang Z."/>
        </authorList>
    </citation>
    <scope>NUCLEOTIDE SEQUENCE</scope>
    <source>
        <strain evidence="3">DSM 21036</strain>
    </source>
</reference>
<accession>A0A9X3MN36</accession>
<dbReference type="RefSeq" id="WP_270038265.1">
    <property type="nucleotide sequence ID" value="NZ_JAPDOD010000002.1"/>
</dbReference>
<evidence type="ECO:0000256" key="2">
    <source>
        <dbReference type="SAM" id="SignalP"/>
    </source>
</evidence>
<name>A0A9X3MN36_9ACTN</name>
<feature type="chain" id="PRO_5040975264" description="Auto-transporter adhesin head GIN domain-containing protein" evidence="2">
    <location>
        <begin position="26"/>
        <end position="136"/>
    </location>
</feature>
<organism evidence="3 4">
    <name type="scientific">Solirubrobacter ginsenosidimutans</name>
    <dbReference type="NCBI Taxonomy" id="490573"/>
    <lineage>
        <taxon>Bacteria</taxon>
        <taxon>Bacillati</taxon>
        <taxon>Actinomycetota</taxon>
        <taxon>Thermoleophilia</taxon>
        <taxon>Solirubrobacterales</taxon>
        <taxon>Solirubrobacteraceae</taxon>
        <taxon>Solirubrobacter</taxon>
    </lineage>
</organism>
<gene>
    <name evidence="3" type="ORF">OM076_04575</name>
</gene>
<evidence type="ECO:0000256" key="1">
    <source>
        <dbReference type="SAM" id="MobiDB-lite"/>
    </source>
</evidence>